<dbReference type="InterPro" id="IPR005479">
    <property type="entry name" value="CPAse_ATP-bd"/>
</dbReference>
<dbReference type="Proteomes" id="UP000199439">
    <property type="component" value="Unassembled WGS sequence"/>
</dbReference>
<evidence type="ECO:0000256" key="3">
    <source>
        <dbReference type="ARBA" id="ARBA00011750"/>
    </source>
</evidence>
<keyword evidence="13" id="KW-0443">Lipid metabolism</keyword>
<dbReference type="FunFam" id="3.40.50.20:FF:000010">
    <property type="entry name" value="Propionyl-CoA carboxylase subunit alpha"/>
    <property type="match status" value="1"/>
</dbReference>
<dbReference type="PANTHER" id="PTHR48095">
    <property type="entry name" value="PYRUVATE CARBOXYLASE SUBUNIT A"/>
    <property type="match status" value="1"/>
</dbReference>
<dbReference type="PROSITE" id="PS50979">
    <property type="entry name" value="BC"/>
    <property type="match status" value="1"/>
</dbReference>
<evidence type="ECO:0000256" key="8">
    <source>
        <dbReference type="ARBA" id="ARBA00022840"/>
    </source>
</evidence>
<dbReference type="UniPathway" id="UPA00655">
    <property type="reaction ID" value="UER00711"/>
</dbReference>
<evidence type="ECO:0000256" key="1">
    <source>
        <dbReference type="ARBA" id="ARBA00003761"/>
    </source>
</evidence>
<dbReference type="Pfam" id="PF02785">
    <property type="entry name" value="Biotin_carb_C"/>
    <property type="match status" value="1"/>
</dbReference>
<keyword evidence="7 12" id="KW-0547">Nucleotide-binding</keyword>
<keyword evidence="13" id="KW-0444">Lipid biosynthesis</keyword>
<reference evidence="17" key="1">
    <citation type="submission" date="2016-10" db="EMBL/GenBank/DDBJ databases">
        <authorList>
            <person name="Varghese N."/>
            <person name="Submissions S."/>
        </authorList>
    </citation>
    <scope>NUCLEOTIDE SEQUENCE [LARGE SCALE GENOMIC DNA]</scope>
    <source>
        <strain evidence="17">DSM 25730</strain>
    </source>
</reference>
<sequence length="460" mass="51254">MEFVIFNLKGMFKKILIANRGEIALRVIRTCKEMGIKTVAVYSTADESSLHVKFADEAVCIGPPASSESYLKMSNIISAAEITNADAIHPGYGFLSENAKFSKICEEHGIKFIGASPEMIDRMGDKANAKETMKAAGVPCVPGSDGVIKDFEECKKLAEETGYPVMLKASAGGGGKGMRGVFKPENLKDAWDSARQESKAAFGNDDMYMEKLIEEPRHIEIQIVGDSNGKACHLSERDCSVQRRHQKLTEEVPSPFMTTALRKKMGEAAVKAAEYIKYEGAGTVEFLVDKHRNFYFMEMNTRIQVEHPITEQVIDFDLIREQILVAAGVPISGKNYTPKLHSIECRINAEDPFNDFRPSPGMITTLHAPGGHGVRLDTHVYAGYAIPPNYDSMIAKLITTAQTREEAINKMKRALDEFVIEGIKTTIPFHRQLMDHPDYISGNYTTKFMEDFVMEKQVEE</sequence>
<accession>A0A1I1NJ54</accession>
<keyword evidence="13" id="KW-0276">Fatty acid metabolism</keyword>
<evidence type="ECO:0000313" key="17">
    <source>
        <dbReference type="Proteomes" id="UP000199439"/>
    </source>
</evidence>
<dbReference type="GO" id="GO:0005524">
    <property type="term" value="F:ATP binding"/>
    <property type="evidence" value="ECO:0007669"/>
    <property type="project" value="UniProtKB-UniRule"/>
</dbReference>
<dbReference type="InterPro" id="IPR011764">
    <property type="entry name" value="Biotin_carboxylation_dom"/>
</dbReference>
<dbReference type="GO" id="GO:0006633">
    <property type="term" value="P:fatty acid biosynthetic process"/>
    <property type="evidence" value="ECO:0007669"/>
    <property type="project" value="UniProtKB-KW"/>
</dbReference>
<protein>
    <recommendedName>
        <fullName evidence="4 13">Biotin carboxylase</fullName>
        <ecNumber evidence="4 13">6.3.4.14</ecNumber>
    </recommendedName>
    <alternativeName>
        <fullName evidence="13">Acetyl-coenzyme A carboxylase biotin carboxylase subunit A</fullName>
    </alternativeName>
</protein>
<dbReference type="SUPFAM" id="SSF52440">
    <property type="entry name" value="PreATP-grasp domain"/>
    <property type="match status" value="1"/>
</dbReference>
<dbReference type="InterPro" id="IPR005481">
    <property type="entry name" value="BC-like_N"/>
</dbReference>
<dbReference type="NCBIfam" id="NF006367">
    <property type="entry name" value="PRK08591.1"/>
    <property type="match status" value="1"/>
</dbReference>
<dbReference type="GO" id="GO:0046872">
    <property type="term" value="F:metal ion binding"/>
    <property type="evidence" value="ECO:0007669"/>
    <property type="project" value="UniProtKB-KW"/>
</dbReference>
<gene>
    <name evidence="16" type="ORF">SAMN04487987_102325</name>
</gene>
<keyword evidence="9" id="KW-0460">Magnesium</keyword>
<dbReference type="EC" id="6.3.4.14" evidence="4 13"/>
<comment type="catalytic activity">
    <reaction evidence="11 13">
        <text>N(6)-biotinyl-L-lysyl-[protein] + hydrogencarbonate + ATP = N(6)-carboxybiotinyl-L-lysyl-[protein] + ADP + phosphate + H(+)</text>
        <dbReference type="Rhea" id="RHEA:13501"/>
        <dbReference type="Rhea" id="RHEA-COMP:10505"/>
        <dbReference type="Rhea" id="RHEA-COMP:10506"/>
        <dbReference type="ChEBI" id="CHEBI:15378"/>
        <dbReference type="ChEBI" id="CHEBI:17544"/>
        <dbReference type="ChEBI" id="CHEBI:30616"/>
        <dbReference type="ChEBI" id="CHEBI:43474"/>
        <dbReference type="ChEBI" id="CHEBI:83144"/>
        <dbReference type="ChEBI" id="CHEBI:83145"/>
        <dbReference type="ChEBI" id="CHEBI:456216"/>
        <dbReference type="EC" id="6.3.4.14"/>
    </reaction>
</comment>
<keyword evidence="5 13" id="KW-0436">Ligase</keyword>
<dbReference type="InterPro" id="IPR011054">
    <property type="entry name" value="Rudment_hybrid_motif"/>
</dbReference>
<dbReference type="FunFam" id="3.30.1490.20:FF:000018">
    <property type="entry name" value="Biotin carboxylase"/>
    <property type="match status" value="1"/>
</dbReference>
<feature type="domain" description="ATP-grasp" evidence="14">
    <location>
        <begin position="130"/>
        <end position="327"/>
    </location>
</feature>
<dbReference type="SUPFAM" id="SSF51246">
    <property type="entry name" value="Rudiment single hybrid motif"/>
    <property type="match status" value="1"/>
</dbReference>
<dbReference type="EMBL" id="FOMI01000002">
    <property type="protein sequence ID" value="SFC97302.1"/>
    <property type="molecule type" value="Genomic_DNA"/>
</dbReference>
<keyword evidence="13" id="KW-0275">Fatty acid biosynthesis</keyword>
<keyword evidence="8 12" id="KW-0067">ATP-binding</keyword>
<evidence type="ECO:0000256" key="9">
    <source>
        <dbReference type="ARBA" id="ARBA00022842"/>
    </source>
</evidence>
<dbReference type="Gene3D" id="3.30.470.20">
    <property type="entry name" value="ATP-grasp fold, B domain"/>
    <property type="match status" value="1"/>
</dbReference>
<dbReference type="InterPro" id="IPR004549">
    <property type="entry name" value="Acetyl_CoA_COase_biotin_COase"/>
</dbReference>
<proteinExistence type="predicted"/>
<evidence type="ECO:0000256" key="6">
    <source>
        <dbReference type="ARBA" id="ARBA00022723"/>
    </source>
</evidence>
<dbReference type="Pfam" id="PF02786">
    <property type="entry name" value="CPSase_L_D2"/>
    <property type="match status" value="1"/>
</dbReference>
<evidence type="ECO:0000256" key="13">
    <source>
        <dbReference type="RuleBase" id="RU365063"/>
    </source>
</evidence>
<dbReference type="STRING" id="870482.SAMN04487987_102325"/>
<evidence type="ECO:0000256" key="7">
    <source>
        <dbReference type="ARBA" id="ARBA00022741"/>
    </source>
</evidence>
<evidence type="ECO:0000256" key="5">
    <source>
        <dbReference type="ARBA" id="ARBA00022598"/>
    </source>
</evidence>
<dbReference type="GO" id="GO:2001295">
    <property type="term" value="P:malonyl-CoA biosynthetic process"/>
    <property type="evidence" value="ECO:0007669"/>
    <property type="project" value="UniProtKB-UniPathway"/>
</dbReference>
<evidence type="ECO:0000313" key="16">
    <source>
        <dbReference type="EMBL" id="SFC97302.1"/>
    </source>
</evidence>
<evidence type="ECO:0000256" key="11">
    <source>
        <dbReference type="ARBA" id="ARBA00048600"/>
    </source>
</evidence>
<dbReference type="SMART" id="SM00878">
    <property type="entry name" value="Biotin_carb_C"/>
    <property type="match status" value="1"/>
</dbReference>
<keyword evidence="6" id="KW-0479">Metal-binding</keyword>
<dbReference type="NCBIfam" id="TIGR00514">
    <property type="entry name" value="accC"/>
    <property type="match status" value="1"/>
</dbReference>
<evidence type="ECO:0000256" key="12">
    <source>
        <dbReference type="PROSITE-ProRule" id="PRU00409"/>
    </source>
</evidence>
<name>A0A1I1NJ54_9FLAO</name>
<organism evidence="16 17">
    <name type="scientific">Algibacter pectinivorans</name>
    <dbReference type="NCBI Taxonomy" id="870482"/>
    <lineage>
        <taxon>Bacteria</taxon>
        <taxon>Pseudomonadati</taxon>
        <taxon>Bacteroidota</taxon>
        <taxon>Flavobacteriia</taxon>
        <taxon>Flavobacteriales</taxon>
        <taxon>Flavobacteriaceae</taxon>
        <taxon>Algibacter</taxon>
    </lineage>
</organism>
<comment type="subunit">
    <text evidence="3 13">Acetyl-CoA carboxylase is a heterohexamer of biotin carboxyl carrier protein, biotin carboxylase and the two subunits of carboxyl transferase in a 2:2 complex.</text>
</comment>
<dbReference type="InterPro" id="IPR005482">
    <property type="entry name" value="Biotin_COase_C"/>
</dbReference>
<dbReference type="InterPro" id="IPR011761">
    <property type="entry name" value="ATP-grasp"/>
</dbReference>
<dbReference type="PROSITE" id="PS00866">
    <property type="entry name" value="CPSASE_1"/>
    <property type="match status" value="1"/>
</dbReference>
<dbReference type="InterPro" id="IPR051602">
    <property type="entry name" value="ACC_Biotin_Carboxylase"/>
</dbReference>
<comment type="pathway">
    <text evidence="2 13">Lipid metabolism; malonyl-CoA biosynthesis; malonyl-CoA from acetyl-CoA: step 1/1.</text>
</comment>
<dbReference type="PROSITE" id="PS50975">
    <property type="entry name" value="ATP_GRASP"/>
    <property type="match status" value="1"/>
</dbReference>
<keyword evidence="17" id="KW-1185">Reference proteome</keyword>
<evidence type="ECO:0000256" key="2">
    <source>
        <dbReference type="ARBA" id="ARBA00004956"/>
    </source>
</evidence>
<evidence type="ECO:0000256" key="10">
    <source>
        <dbReference type="ARBA" id="ARBA00023267"/>
    </source>
</evidence>
<dbReference type="AlphaFoldDB" id="A0A1I1NJ54"/>
<feature type="domain" description="Biotin carboxylation" evidence="15">
    <location>
        <begin position="11"/>
        <end position="454"/>
    </location>
</feature>
<dbReference type="Pfam" id="PF00289">
    <property type="entry name" value="Biotin_carb_N"/>
    <property type="match status" value="1"/>
</dbReference>
<keyword evidence="10 13" id="KW-0092">Biotin</keyword>
<dbReference type="InterPro" id="IPR016185">
    <property type="entry name" value="PreATP-grasp_dom_sf"/>
</dbReference>
<dbReference type="PANTHER" id="PTHR48095:SF2">
    <property type="entry name" value="BIOTIN CARBOXYLASE, CHLOROPLASTIC"/>
    <property type="match status" value="1"/>
</dbReference>
<dbReference type="PROSITE" id="PS00867">
    <property type="entry name" value="CPSASE_2"/>
    <property type="match status" value="1"/>
</dbReference>
<comment type="function">
    <text evidence="1 13">This protein is a component of the acetyl coenzyme A carboxylase complex; first, biotin carboxylase catalyzes the carboxylation of the carrier protein and then the transcarboxylase transfers the carboxyl group to form malonyl-CoA.</text>
</comment>
<dbReference type="SUPFAM" id="SSF56059">
    <property type="entry name" value="Glutathione synthetase ATP-binding domain-like"/>
    <property type="match status" value="1"/>
</dbReference>
<dbReference type="GO" id="GO:0004075">
    <property type="term" value="F:biotin carboxylase activity"/>
    <property type="evidence" value="ECO:0007669"/>
    <property type="project" value="UniProtKB-EC"/>
</dbReference>
<evidence type="ECO:0000259" key="15">
    <source>
        <dbReference type="PROSITE" id="PS50979"/>
    </source>
</evidence>
<evidence type="ECO:0000259" key="14">
    <source>
        <dbReference type="PROSITE" id="PS50975"/>
    </source>
</evidence>
<evidence type="ECO:0000256" key="4">
    <source>
        <dbReference type="ARBA" id="ARBA00013263"/>
    </source>
</evidence>